<dbReference type="SUPFAM" id="SSF47175">
    <property type="entry name" value="Cytochromes"/>
    <property type="match status" value="1"/>
</dbReference>
<evidence type="ECO:0000256" key="4">
    <source>
        <dbReference type="ARBA" id="ARBA00022982"/>
    </source>
</evidence>
<evidence type="ECO:0000256" key="7">
    <source>
        <dbReference type="PIRSR" id="PIRSR000027-2"/>
    </source>
</evidence>
<dbReference type="Gene3D" id="1.20.120.10">
    <property type="entry name" value="Cytochrome c/b562"/>
    <property type="match status" value="1"/>
</dbReference>
<feature type="binding site" description="axial binding residue" evidence="6">
    <location>
        <position position="152"/>
    </location>
    <ligand>
        <name>heme c</name>
        <dbReference type="ChEBI" id="CHEBI:61717"/>
    </ligand>
    <ligandPart>
        <name>Fe</name>
        <dbReference type="ChEBI" id="CHEBI:18248"/>
    </ligandPart>
</feature>
<evidence type="ECO:0000256" key="8">
    <source>
        <dbReference type="SAM" id="SignalP"/>
    </source>
</evidence>
<dbReference type="STRING" id="34061.B0189_04615"/>
<dbReference type="PROSITE" id="PS51257">
    <property type="entry name" value="PROKAR_LIPOPROTEIN"/>
    <property type="match status" value="1"/>
</dbReference>
<dbReference type="EMBL" id="FTNU01000003">
    <property type="protein sequence ID" value="SIR83590.1"/>
    <property type="molecule type" value="Genomic_DNA"/>
</dbReference>
<feature type="signal peptide" evidence="8">
    <location>
        <begin position="1"/>
        <end position="23"/>
    </location>
</feature>
<name>A0A1N7E699_9GAMM</name>
<feature type="binding site" description="covalent" evidence="7">
    <location>
        <position position="151"/>
    </location>
    <ligand>
        <name>heme c</name>
        <dbReference type="ChEBI" id="CHEBI:61717"/>
    </ligand>
</feature>
<evidence type="ECO:0000256" key="2">
    <source>
        <dbReference type="ARBA" id="ARBA00022617"/>
    </source>
</evidence>
<dbReference type="InterPro" id="IPR002321">
    <property type="entry name" value="Cyt_c_II"/>
</dbReference>
<dbReference type="GO" id="GO:0022900">
    <property type="term" value="P:electron transport chain"/>
    <property type="evidence" value="ECO:0007669"/>
    <property type="project" value="InterPro"/>
</dbReference>
<gene>
    <name evidence="9" type="ORF">SAMN02745664_103119</name>
</gene>
<dbReference type="PROSITE" id="PS51009">
    <property type="entry name" value="CYTCII"/>
    <property type="match status" value="1"/>
</dbReference>
<dbReference type="AlphaFoldDB" id="A0A1N7E699"/>
<dbReference type="InterPro" id="IPR012127">
    <property type="entry name" value="Cyt_c_prime"/>
</dbReference>
<dbReference type="GO" id="GO:0020037">
    <property type="term" value="F:heme binding"/>
    <property type="evidence" value="ECO:0007669"/>
    <property type="project" value="InterPro"/>
</dbReference>
<sequence length="157" mass="16691">MSKYTLSALVLATLFAGSLGLTACSSNAEKTANATNSQLDDRAKLMRDWRQANESMKAMIENPASFDAAAFKERADFIAKTADTMWPYFEGEVSKGGDAKDTVWTDAAGFKAKADEFTAAAAALSAAAANATSAADVEQLYKQMASSCGSCHKEYKN</sequence>
<comment type="PTM">
    <text evidence="7">Binds 1 heme group per subunit.</text>
</comment>
<proteinExistence type="predicted"/>
<organism evidence="9 10">
    <name type="scientific">Moraxella cuniculi DSM 21768</name>
    <dbReference type="NCBI Taxonomy" id="1122245"/>
    <lineage>
        <taxon>Bacteria</taxon>
        <taxon>Pseudomonadati</taxon>
        <taxon>Pseudomonadota</taxon>
        <taxon>Gammaproteobacteria</taxon>
        <taxon>Moraxellales</taxon>
        <taxon>Moraxellaceae</taxon>
        <taxon>Moraxella</taxon>
    </lineage>
</organism>
<evidence type="ECO:0000313" key="10">
    <source>
        <dbReference type="Proteomes" id="UP000187495"/>
    </source>
</evidence>
<evidence type="ECO:0000256" key="3">
    <source>
        <dbReference type="ARBA" id="ARBA00022723"/>
    </source>
</evidence>
<feature type="binding site" description="covalent" evidence="7">
    <location>
        <position position="148"/>
    </location>
    <ligand>
        <name>heme c</name>
        <dbReference type="ChEBI" id="CHEBI:61717"/>
    </ligand>
</feature>
<evidence type="ECO:0000256" key="5">
    <source>
        <dbReference type="ARBA" id="ARBA00023004"/>
    </source>
</evidence>
<keyword evidence="8" id="KW-0732">Signal</keyword>
<protein>
    <submittedName>
        <fullName evidence="9">Cytochrome c556</fullName>
    </submittedName>
</protein>
<dbReference type="GO" id="GO:0042597">
    <property type="term" value="C:periplasmic space"/>
    <property type="evidence" value="ECO:0007669"/>
    <property type="project" value="InterPro"/>
</dbReference>
<dbReference type="Proteomes" id="UP000187495">
    <property type="component" value="Unassembled WGS sequence"/>
</dbReference>
<dbReference type="GO" id="GO:0009055">
    <property type="term" value="F:electron transfer activity"/>
    <property type="evidence" value="ECO:0007669"/>
    <property type="project" value="InterPro"/>
</dbReference>
<accession>A0A1N7E699</accession>
<dbReference type="InterPro" id="IPR010980">
    <property type="entry name" value="Cyt_c/b562"/>
</dbReference>
<keyword evidence="2 7" id="KW-0349">Heme</keyword>
<keyword evidence="3 6" id="KW-0479">Metal-binding</keyword>
<dbReference type="Pfam" id="PF01322">
    <property type="entry name" value="Cytochrom_C_2"/>
    <property type="match status" value="1"/>
</dbReference>
<keyword evidence="10" id="KW-1185">Reference proteome</keyword>
<feature type="chain" id="PRO_5012681443" evidence="8">
    <location>
        <begin position="24"/>
        <end position="157"/>
    </location>
</feature>
<dbReference type="GO" id="GO:0005506">
    <property type="term" value="F:iron ion binding"/>
    <property type="evidence" value="ECO:0007669"/>
    <property type="project" value="InterPro"/>
</dbReference>
<keyword evidence="4" id="KW-0249">Electron transport</keyword>
<evidence type="ECO:0000313" key="9">
    <source>
        <dbReference type="EMBL" id="SIR83590.1"/>
    </source>
</evidence>
<evidence type="ECO:0000256" key="6">
    <source>
        <dbReference type="PIRSR" id="PIRSR000027-1"/>
    </source>
</evidence>
<evidence type="ECO:0000256" key="1">
    <source>
        <dbReference type="ARBA" id="ARBA00022448"/>
    </source>
</evidence>
<keyword evidence="1" id="KW-0813">Transport</keyword>
<dbReference type="PIRSF" id="PIRSF000027">
    <property type="entry name" value="Cytc_c_prime"/>
    <property type="match status" value="1"/>
</dbReference>
<keyword evidence="5 6" id="KW-0408">Iron</keyword>
<dbReference type="RefSeq" id="WP_078310078.1">
    <property type="nucleotide sequence ID" value="NZ_FTNU01000003.1"/>
</dbReference>
<reference evidence="10" key="1">
    <citation type="submission" date="2017-01" db="EMBL/GenBank/DDBJ databases">
        <authorList>
            <person name="Varghese N."/>
            <person name="Submissions S."/>
        </authorList>
    </citation>
    <scope>NUCLEOTIDE SEQUENCE [LARGE SCALE GENOMIC DNA]</scope>
    <source>
        <strain evidence="10">DSM 21768</strain>
    </source>
</reference>